<dbReference type="InterPro" id="IPR001258">
    <property type="entry name" value="NHL_repeat"/>
</dbReference>
<feature type="compositionally biased region" description="Basic and acidic residues" evidence="3">
    <location>
        <begin position="215"/>
        <end position="234"/>
    </location>
</feature>
<dbReference type="PANTHER" id="PTHR24104:SF25">
    <property type="entry name" value="PROTEIN LIN-41"/>
    <property type="match status" value="1"/>
</dbReference>
<dbReference type="Gene3D" id="2.120.10.30">
    <property type="entry name" value="TolB, C-terminal domain"/>
    <property type="match status" value="2"/>
</dbReference>
<feature type="repeat" description="NHL" evidence="2">
    <location>
        <begin position="652"/>
        <end position="695"/>
    </location>
</feature>
<comment type="caution">
    <text evidence="4">The sequence shown here is derived from an EMBL/GenBank/DDBJ whole genome shotgun (WGS) entry which is preliminary data.</text>
</comment>
<dbReference type="PROSITE" id="PS51125">
    <property type="entry name" value="NHL"/>
    <property type="match status" value="1"/>
</dbReference>
<evidence type="ECO:0000256" key="2">
    <source>
        <dbReference type="PROSITE-ProRule" id="PRU00504"/>
    </source>
</evidence>
<evidence type="ECO:0000313" key="4">
    <source>
        <dbReference type="EMBL" id="KAK2154821.1"/>
    </source>
</evidence>
<accession>A0AAD9JL92</accession>
<feature type="compositionally biased region" description="Low complexity" evidence="3">
    <location>
        <begin position="187"/>
        <end position="199"/>
    </location>
</feature>
<evidence type="ECO:0000313" key="5">
    <source>
        <dbReference type="Proteomes" id="UP001208570"/>
    </source>
</evidence>
<dbReference type="CDD" id="cd05819">
    <property type="entry name" value="NHL"/>
    <property type="match status" value="1"/>
</dbReference>
<dbReference type="InterPro" id="IPR011042">
    <property type="entry name" value="6-blade_b-propeller_TolB-like"/>
</dbReference>
<dbReference type="GO" id="GO:0008270">
    <property type="term" value="F:zinc ion binding"/>
    <property type="evidence" value="ECO:0007669"/>
    <property type="project" value="UniProtKB-KW"/>
</dbReference>
<dbReference type="GO" id="GO:0000209">
    <property type="term" value="P:protein polyubiquitination"/>
    <property type="evidence" value="ECO:0007669"/>
    <property type="project" value="TreeGrafter"/>
</dbReference>
<dbReference type="Proteomes" id="UP001208570">
    <property type="component" value="Unassembled WGS sequence"/>
</dbReference>
<dbReference type="Pfam" id="PF01436">
    <property type="entry name" value="NHL"/>
    <property type="match status" value="1"/>
</dbReference>
<dbReference type="SUPFAM" id="SSF101898">
    <property type="entry name" value="NHL repeat"/>
    <property type="match status" value="1"/>
</dbReference>
<feature type="region of interest" description="Disordered" evidence="3">
    <location>
        <begin position="187"/>
        <end position="234"/>
    </location>
</feature>
<evidence type="ECO:0000256" key="3">
    <source>
        <dbReference type="SAM" id="MobiDB-lite"/>
    </source>
</evidence>
<name>A0AAD9JL92_9ANNE</name>
<keyword evidence="5" id="KW-1185">Reference proteome</keyword>
<dbReference type="PANTHER" id="PTHR24104">
    <property type="entry name" value="E3 UBIQUITIN-PROTEIN LIGASE NHLRC1-RELATED"/>
    <property type="match status" value="1"/>
</dbReference>
<dbReference type="GO" id="GO:0061630">
    <property type="term" value="F:ubiquitin protein ligase activity"/>
    <property type="evidence" value="ECO:0007669"/>
    <property type="project" value="TreeGrafter"/>
</dbReference>
<gene>
    <name evidence="4" type="ORF">LSH36_256g02054</name>
</gene>
<evidence type="ECO:0000256" key="1">
    <source>
        <dbReference type="ARBA" id="ARBA00022737"/>
    </source>
</evidence>
<proteinExistence type="predicted"/>
<dbReference type="AlphaFoldDB" id="A0AAD9JL92"/>
<organism evidence="4 5">
    <name type="scientific">Paralvinella palmiformis</name>
    <dbReference type="NCBI Taxonomy" id="53620"/>
    <lineage>
        <taxon>Eukaryota</taxon>
        <taxon>Metazoa</taxon>
        <taxon>Spiralia</taxon>
        <taxon>Lophotrochozoa</taxon>
        <taxon>Annelida</taxon>
        <taxon>Polychaeta</taxon>
        <taxon>Sedentaria</taxon>
        <taxon>Canalipalpata</taxon>
        <taxon>Terebellida</taxon>
        <taxon>Terebelliformia</taxon>
        <taxon>Alvinellidae</taxon>
        <taxon>Paralvinella</taxon>
    </lineage>
</organism>
<sequence length="739" mass="83224">MAASMLSLSVAEEFLICSQCHHPIDVQRCSPILASTPCPKRMPSKYQQYTSTPCLSREDSSPKERLRNIKQSYTEKAINTDSKYLTTACNMSLLSDRMAQSSVDNPECYLSEDRDLESEDFVSGYSCELPEQLSTALCGTCSLSRQRRQELNLLGDKTNHGSRMSLYFPDRTGFDFDDNRTNDGYHDSSMSHSMNSEDSGACDVDVGLPSSNDCSSHEKKTDPEQETCMKEVSQRLRSLNKSSSIYSYDNSSSYDIIKTPKNQSRSQRSTKLEKKIIKQEIITESQKKKPPGILDDLMEQFNAQKDSVIKINKTAEDRFANVRRHMDCARKYYHELIEQWFWKNIIILEKEQEQNRQDQQKRVETIRTATADVQKYTTNMEQKKEQHTRTGHELTENAKRLSKCVEELMDLTTRLNQVVFITGHCQYLTKEHLGGVIIQRHHGTKCLPRSVLPSKCLWSFDSRGGRTSDYMATGLSLTSSGDVIVTDTGLDMVTVFSKRGRKTLDINTTPGDNPTTAIEFGDVIAVTCGSEVKLYNKDDGIYHCKQLPCSLNHPQGVTTDNHGHLVVSGYCIDIPAVAVYDSKTYLLNEIINGDNRCDQACEDTTGSELDEPTYPVLFSKPWYVAIDKSNNFLISDRDSHTVSVISRRGEVIERIGSLGHKLGKFFQPAGLCTDQQGCVIIADSQNNRVQVLTPDQCTVLCLVDDENDGIECPTDVALDKDGLLYVLQGNGLVRVFQYN</sequence>
<dbReference type="GO" id="GO:0043161">
    <property type="term" value="P:proteasome-mediated ubiquitin-dependent protein catabolic process"/>
    <property type="evidence" value="ECO:0007669"/>
    <property type="project" value="TreeGrafter"/>
</dbReference>
<dbReference type="InterPro" id="IPR050952">
    <property type="entry name" value="TRIM-NHL_E3_ligases"/>
</dbReference>
<reference evidence="4" key="1">
    <citation type="journal article" date="2023" name="Mol. Biol. Evol.">
        <title>Third-Generation Sequencing Reveals the Adaptive Role of the Epigenome in Three Deep-Sea Polychaetes.</title>
        <authorList>
            <person name="Perez M."/>
            <person name="Aroh O."/>
            <person name="Sun Y."/>
            <person name="Lan Y."/>
            <person name="Juniper S.K."/>
            <person name="Young C.R."/>
            <person name="Angers B."/>
            <person name="Qian P.Y."/>
        </authorList>
    </citation>
    <scope>NUCLEOTIDE SEQUENCE</scope>
    <source>
        <strain evidence="4">P08H-3</strain>
    </source>
</reference>
<protein>
    <submittedName>
        <fullName evidence="4">Uncharacterized protein</fullName>
    </submittedName>
</protein>
<dbReference type="EMBL" id="JAODUP010000256">
    <property type="protein sequence ID" value="KAK2154821.1"/>
    <property type="molecule type" value="Genomic_DNA"/>
</dbReference>
<keyword evidence="1" id="KW-0677">Repeat</keyword>